<keyword evidence="1" id="KW-0808">Transferase</keyword>
<dbReference type="EC" id="2.5.1.17" evidence="1"/>
<dbReference type="GO" id="GO:0009236">
    <property type="term" value="P:cobalamin biosynthetic process"/>
    <property type="evidence" value="ECO:0007669"/>
    <property type="project" value="InterPro"/>
</dbReference>
<protein>
    <submittedName>
        <fullName evidence="1">Cob(I)yrinic acid a,c-diamide adenosyltransferase</fullName>
        <ecNumber evidence="1">2.5.1.17</ecNumber>
    </submittedName>
</protein>
<dbReference type="AlphaFoldDB" id="A0A645BH79"/>
<dbReference type="InterPro" id="IPR003724">
    <property type="entry name" value="CblAdoTrfase_CobA"/>
</dbReference>
<gene>
    <name evidence="1" type="primary">cobO_14</name>
    <name evidence="1" type="ORF">SDC9_111711</name>
</gene>
<dbReference type="PANTHER" id="PTHR46638">
    <property type="entry name" value="CORRINOID ADENOSYLTRANSFERASE"/>
    <property type="match status" value="1"/>
</dbReference>
<dbReference type="GO" id="GO:0005524">
    <property type="term" value="F:ATP binding"/>
    <property type="evidence" value="ECO:0007669"/>
    <property type="project" value="InterPro"/>
</dbReference>
<dbReference type="PIRSF" id="PIRSF015617">
    <property type="entry name" value="Adensltrnsf_CobA"/>
    <property type="match status" value="1"/>
</dbReference>
<dbReference type="GO" id="GO:0008817">
    <property type="term" value="F:corrinoid adenosyltransferase activity"/>
    <property type="evidence" value="ECO:0007669"/>
    <property type="project" value="UniProtKB-EC"/>
</dbReference>
<name>A0A645BH79_9ZZZZ</name>
<dbReference type="Pfam" id="PF02572">
    <property type="entry name" value="CobA_CobO_BtuR"/>
    <property type="match status" value="1"/>
</dbReference>
<dbReference type="SUPFAM" id="SSF52540">
    <property type="entry name" value="P-loop containing nucleoside triphosphate hydrolases"/>
    <property type="match status" value="1"/>
</dbReference>
<accession>A0A645BH79</accession>
<evidence type="ECO:0000313" key="1">
    <source>
        <dbReference type="EMBL" id="MPM64820.1"/>
    </source>
</evidence>
<dbReference type="InterPro" id="IPR027417">
    <property type="entry name" value="P-loop_NTPase"/>
</dbReference>
<reference evidence="1" key="1">
    <citation type="submission" date="2019-08" db="EMBL/GenBank/DDBJ databases">
        <authorList>
            <person name="Kucharzyk K."/>
            <person name="Murdoch R.W."/>
            <person name="Higgins S."/>
            <person name="Loffler F."/>
        </authorList>
    </citation>
    <scope>NUCLEOTIDE SEQUENCE</scope>
</reference>
<proteinExistence type="predicted"/>
<organism evidence="1">
    <name type="scientific">bioreactor metagenome</name>
    <dbReference type="NCBI Taxonomy" id="1076179"/>
    <lineage>
        <taxon>unclassified sequences</taxon>
        <taxon>metagenomes</taxon>
        <taxon>ecological metagenomes</taxon>
    </lineage>
</organism>
<sequence length="168" mass="18137">MVHLYTGNGKGKTTAALGLGLRFAGSGGRVLLIQFLKSSDSSEIAAVRLVAGIEVYNSESPHGFYYTLSETQKASLQGEIEAEFSKAQEAASGSCGLLILDEVLDAVNLGLIYEAKLLELLKSARCEVVLTGRNPSARIIEAADYFTEFVCKKHPYDKGVLARRGIEY</sequence>
<dbReference type="Gene3D" id="3.40.50.300">
    <property type="entry name" value="P-loop containing nucleotide triphosphate hydrolases"/>
    <property type="match status" value="1"/>
</dbReference>
<comment type="caution">
    <text evidence="1">The sequence shown here is derived from an EMBL/GenBank/DDBJ whole genome shotgun (WGS) entry which is preliminary data.</text>
</comment>
<dbReference type="PANTHER" id="PTHR46638:SF1">
    <property type="entry name" value="CORRINOID ADENOSYLTRANSFERASE"/>
    <property type="match status" value="1"/>
</dbReference>
<dbReference type="EMBL" id="VSSQ01020169">
    <property type="protein sequence ID" value="MPM64820.1"/>
    <property type="molecule type" value="Genomic_DNA"/>
</dbReference>